<keyword evidence="4" id="KW-0233">DNA recombination</keyword>
<dbReference type="SUPFAM" id="SSF56349">
    <property type="entry name" value="DNA breaking-rejoining enzymes"/>
    <property type="match status" value="1"/>
</dbReference>
<dbReference type="Proteomes" id="UP000767465">
    <property type="component" value="Unassembled WGS sequence"/>
</dbReference>
<dbReference type="InterPro" id="IPR004107">
    <property type="entry name" value="Integrase_SAM-like_N"/>
</dbReference>
<feature type="domain" description="Tyr recombinase" evidence="5">
    <location>
        <begin position="128"/>
        <end position="322"/>
    </location>
</feature>
<accession>A0ABS7DT66</accession>
<dbReference type="Pfam" id="PF00589">
    <property type="entry name" value="Phage_integrase"/>
    <property type="match status" value="1"/>
</dbReference>
<dbReference type="InterPro" id="IPR050090">
    <property type="entry name" value="Tyrosine_recombinase_XerCD"/>
</dbReference>
<comment type="caution">
    <text evidence="6">The sequence shown here is derived from an EMBL/GenBank/DDBJ whole genome shotgun (WGS) entry which is preliminary data.</text>
</comment>
<dbReference type="Pfam" id="PF14659">
    <property type="entry name" value="Phage_int_SAM_3"/>
    <property type="match status" value="1"/>
</dbReference>
<dbReference type="CDD" id="cd01189">
    <property type="entry name" value="INT_ICEBs1_C_like"/>
    <property type="match status" value="1"/>
</dbReference>
<dbReference type="InterPro" id="IPR010998">
    <property type="entry name" value="Integrase_recombinase_N"/>
</dbReference>
<gene>
    <name evidence="6" type="ORF">KV696_02320</name>
</gene>
<evidence type="ECO:0000256" key="2">
    <source>
        <dbReference type="ARBA" id="ARBA00022908"/>
    </source>
</evidence>
<dbReference type="InterPro" id="IPR011010">
    <property type="entry name" value="DNA_brk_join_enz"/>
</dbReference>
<organism evidence="6 7">
    <name type="scientific">Streptococcus humanilactis</name>
    <dbReference type="NCBI Taxonomy" id="2841061"/>
    <lineage>
        <taxon>Bacteria</taxon>
        <taxon>Bacillati</taxon>
        <taxon>Bacillota</taxon>
        <taxon>Bacilli</taxon>
        <taxon>Lactobacillales</taxon>
        <taxon>Streptococcaceae</taxon>
        <taxon>Streptococcus</taxon>
        <taxon>Streptococcus mitis group</taxon>
    </lineage>
</organism>
<keyword evidence="3" id="KW-0238">DNA-binding</keyword>
<evidence type="ECO:0000256" key="1">
    <source>
        <dbReference type="ARBA" id="ARBA00008857"/>
    </source>
</evidence>
<dbReference type="PROSITE" id="PS51898">
    <property type="entry name" value="TYR_RECOMBINASE"/>
    <property type="match status" value="1"/>
</dbReference>
<evidence type="ECO:0000256" key="4">
    <source>
        <dbReference type="ARBA" id="ARBA00023172"/>
    </source>
</evidence>
<dbReference type="InterPro" id="IPR002104">
    <property type="entry name" value="Integrase_catalytic"/>
</dbReference>
<dbReference type="Gene3D" id="1.10.443.10">
    <property type="entry name" value="Intergrase catalytic core"/>
    <property type="match status" value="1"/>
</dbReference>
<dbReference type="InterPro" id="IPR013762">
    <property type="entry name" value="Integrase-like_cat_sf"/>
</dbReference>
<dbReference type="PANTHER" id="PTHR30349">
    <property type="entry name" value="PHAGE INTEGRASE-RELATED"/>
    <property type="match status" value="1"/>
</dbReference>
<keyword evidence="2" id="KW-0229">DNA integration</keyword>
<protein>
    <submittedName>
        <fullName evidence="6">Site-specific integrase</fullName>
    </submittedName>
</protein>
<evidence type="ECO:0000259" key="5">
    <source>
        <dbReference type="PROSITE" id="PS51898"/>
    </source>
</evidence>
<comment type="similarity">
    <text evidence="1">Belongs to the 'phage' integrase family.</text>
</comment>
<keyword evidence="7" id="KW-1185">Reference proteome</keyword>
<reference evidence="6 7" key="1">
    <citation type="submission" date="2021-07" db="EMBL/GenBank/DDBJ databases">
        <title>Streptococcus humanmilk sp.nov.,a novel bacteria of streptococcus.</title>
        <authorList>
            <person name="Han F."/>
        </authorList>
    </citation>
    <scope>NUCLEOTIDE SEQUENCE [LARGE SCALE GENOMIC DNA]</scope>
    <source>
        <strain evidence="6 7">IMAU99125</strain>
    </source>
</reference>
<sequence>MVFFYFKKNIMLADFGKGSITVNSTMTFKKFLDDYFIPDYKSQVRKRTFDMTQSKFKRLSFFENMKLSDIQAPHVKKWQNAMFIEGLSNNYIRSVHQMLQQIFDLAVKLGMLSNNVAKTVGNVKKDRPKVDFWTVEEFQLFISTFDKSNIYELLYFTTFWFFFMTGVRTSELQAIEWSKIDFEKGTALINCSMYYKSQKEWYLTDTKSISGVRLLYLDDDTLEHLKYWKKAQSQIGECKFVFSIADSPLVKSTLKRVLKSHSDYAKIKSIRIHDLRHSHASFMLSLGMNDLEMQNRLGHADIKTTLGTYSHLRPNAMKEVATRMTGKVVVSDNIVRKSKFNGNQNTKNFQSKVLSD</sequence>
<dbReference type="EMBL" id="JAHXBZ010000001">
    <property type="protein sequence ID" value="MBW7581194.1"/>
    <property type="molecule type" value="Genomic_DNA"/>
</dbReference>
<name>A0ABS7DT66_9STRE</name>
<evidence type="ECO:0000313" key="6">
    <source>
        <dbReference type="EMBL" id="MBW7581194.1"/>
    </source>
</evidence>
<evidence type="ECO:0000313" key="7">
    <source>
        <dbReference type="Proteomes" id="UP000767465"/>
    </source>
</evidence>
<dbReference type="PANTHER" id="PTHR30349:SF64">
    <property type="entry name" value="PROPHAGE INTEGRASE INTD-RELATED"/>
    <property type="match status" value="1"/>
</dbReference>
<evidence type="ECO:0000256" key="3">
    <source>
        <dbReference type="ARBA" id="ARBA00023125"/>
    </source>
</evidence>
<dbReference type="Gene3D" id="1.10.150.130">
    <property type="match status" value="1"/>
</dbReference>
<proteinExistence type="inferred from homology"/>